<evidence type="ECO:0008006" key="3">
    <source>
        <dbReference type="Google" id="ProtNLM"/>
    </source>
</evidence>
<evidence type="ECO:0000313" key="1">
    <source>
        <dbReference type="EMBL" id="PKU32520.1"/>
    </source>
</evidence>
<reference evidence="2" key="2">
    <citation type="submission" date="2017-12" db="EMBL/GenBank/DDBJ databases">
        <title>Genome sequence of the Bar-tailed Godwit (Limosa lapponica baueri).</title>
        <authorList>
            <person name="Lima N.C.B."/>
            <person name="Parody-Merino A.M."/>
            <person name="Battley P.F."/>
            <person name="Fidler A.E."/>
            <person name="Prosdocimi F."/>
        </authorList>
    </citation>
    <scope>NUCLEOTIDE SEQUENCE [LARGE SCALE GENOMIC DNA]</scope>
</reference>
<dbReference type="EMBL" id="KZ511186">
    <property type="protein sequence ID" value="PKU32520.1"/>
    <property type="molecule type" value="Genomic_DNA"/>
</dbReference>
<proteinExistence type="predicted"/>
<organism evidence="1 2">
    <name type="scientific">Limosa lapponica baueri</name>
    <dbReference type="NCBI Taxonomy" id="1758121"/>
    <lineage>
        <taxon>Eukaryota</taxon>
        <taxon>Metazoa</taxon>
        <taxon>Chordata</taxon>
        <taxon>Craniata</taxon>
        <taxon>Vertebrata</taxon>
        <taxon>Euteleostomi</taxon>
        <taxon>Archelosauria</taxon>
        <taxon>Archosauria</taxon>
        <taxon>Dinosauria</taxon>
        <taxon>Saurischia</taxon>
        <taxon>Theropoda</taxon>
        <taxon>Coelurosauria</taxon>
        <taxon>Aves</taxon>
        <taxon>Neognathae</taxon>
        <taxon>Neoaves</taxon>
        <taxon>Charadriiformes</taxon>
        <taxon>Scolopacidae</taxon>
        <taxon>Limosa</taxon>
    </lineage>
</organism>
<keyword evidence="2" id="KW-1185">Reference proteome</keyword>
<gene>
    <name evidence="1" type="ORF">llap_17174</name>
</gene>
<dbReference type="Proteomes" id="UP000233556">
    <property type="component" value="Unassembled WGS sequence"/>
</dbReference>
<reference evidence="2" key="1">
    <citation type="submission" date="2017-11" db="EMBL/GenBank/DDBJ databases">
        <authorList>
            <person name="Lima N.C."/>
            <person name="Parody-Merino A.M."/>
            <person name="Battley P.F."/>
            <person name="Fidler A.E."/>
            <person name="Prosdocimi F."/>
        </authorList>
    </citation>
    <scope>NUCLEOTIDE SEQUENCE [LARGE SCALE GENOMIC DNA]</scope>
</reference>
<evidence type="ECO:0000313" key="2">
    <source>
        <dbReference type="Proteomes" id="UP000233556"/>
    </source>
</evidence>
<sequence>MVQILLEAILRHMEDQEGIRDSQQGFTKGTSCLTNLVAFCDGVTTLVVKESAMEVIYLDVSPTTSFSLNWNDMDLMARLFGG</sequence>
<protein>
    <recommendedName>
        <fullName evidence="3">Rna-directed dna polymerase from mobile element jockey-like</fullName>
    </recommendedName>
</protein>
<accession>A0A2I0TFF0</accession>
<dbReference type="AlphaFoldDB" id="A0A2I0TFF0"/>
<name>A0A2I0TFF0_LIMLA</name>
<dbReference type="OrthoDB" id="1934719at2759"/>